<dbReference type="AlphaFoldDB" id="A0A6V7KWC9"/>
<dbReference type="EMBL" id="CADCXW020000327">
    <property type="protein sequence ID" value="CAD1567221.1"/>
    <property type="molecule type" value="Genomic_DNA"/>
</dbReference>
<reference evidence="1" key="1">
    <citation type="submission" date="2020-07" db="EMBL/GenBank/DDBJ databases">
        <authorList>
            <person name="Ferguson B K."/>
        </authorList>
    </citation>
    <scope>NUCLEOTIDE SEQUENCE</scope>
    <source>
        <strain evidence="1">L06</strain>
    </source>
</reference>
<name>A0A6V7KWC9_9HYME</name>
<organism evidence="1">
    <name type="scientific">Bracon brevicornis</name>
    <dbReference type="NCBI Taxonomy" id="1563983"/>
    <lineage>
        <taxon>Eukaryota</taxon>
        <taxon>Metazoa</taxon>
        <taxon>Ecdysozoa</taxon>
        <taxon>Arthropoda</taxon>
        <taxon>Hexapoda</taxon>
        <taxon>Insecta</taxon>
        <taxon>Pterygota</taxon>
        <taxon>Neoptera</taxon>
        <taxon>Endopterygota</taxon>
        <taxon>Hymenoptera</taxon>
        <taxon>Apocrita</taxon>
        <taxon>Ichneumonoidea</taxon>
        <taxon>Braconidae</taxon>
        <taxon>Braconinae</taxon>
        <taxon>Bracon</taxon>
    </lineage>
</organism>
<sequence length="438" mass="52914">MDYLEINLQRCAIIKFSSNIWKRRDLKKYLLTHPHWRELKEWLPSASYMRRIIPPDLHKELDILNLPSLVKDEIKMAVGTMGRRIIIWLEEWRRRTIYENDDDIANIIDHIHWNHRGFIDLFETTKSLYKIGILGLNASTLYHLCNLCIEECIIDFWKRIVTSIEHRFFKIEIYGEDGHWADLFVYWRERMATEVENIQWHPEMVDYDYAKTMDYQMAERTLGSKDAFSYFWNRLSYPEKQSICHEFITTNSFIEKYPLSEGTNFDDLMFQLKLLSIHGFNKINMKNVLRSKMLYMSEWPYDKNFISVLPQFYENCEVAEREEIIKHLLYLMWRQRTHIGKETPRTRQWLYWFCDNHEMTGDIDDIVYEMTIHEDAISLRYIVTHAKSENYKERIMSSLTECIVYANVDLNEFIDEFAANDIRKLMSEWSREKGQKGG</sequence>
<evidence type="ECO:0000313" key="1">
    <source>
        <dbReference type="EMBL" id="CAD1567221.1"/>
    </source>
</evidence>
<accession>A0A6V7KWC9</accession>
<protein>
    <submittedName>
        <fullName evidence="1">Uncharacterized protein</fullName>
    </submittedName>
</protein>
<proteinExistence type="predicted"/>
<gene>
    <name evidence="1" type="ORF">BBRV_LOCUS87957</name>
</gene>